<dbReference type="Gene3D" id="3.50.50.60">
    <property type="entry name" value="FAD/NAD(P)-binding domain"/>
    <property type="match status" value="2"/>
</dbReference>
<keyword evidence="1" id="KW-0285">Flavoprotein</keyword>
<dbReference type="InterPro" id="IPR050097">
    <property type="entry name" value="Ferredoxin-NADP_redctase_2"/>
</dbReference>
<keyword evidence="2" id="KW-0560">Oxidoreductase</keyword>
<dbReference type="InterPro" id="IPR018490">
    <property type="entry name" value="cNMP-bd_dom_sf"/>
</dbReference>
<reference evidence="5 6" key="1">
    <citation type="submission" date="2018-06" db="EMBL/GenBank/DDBJ databases">
        <title>Sphaerisporangium craniellae sp. nov., isolated from a marine sponge in the South China Sea.</title>
        <authorList>
            <person name="Li L."/>
        </authorList>
    </citation>
    <scope>NUCLEOTIDE SEQUENCE [LARGE SCALE GENOMIC DNA]</scope>
    <source>
        <strain evidence="5 6">CCTCC AA 208026</strain>
    </source>
</reference>
<dbReference type="SUPFAM" id="SSF51206">
    <property type="entry name" value="cAMP-binding domain-like"/>
    <property type="match status" value="1"/>
</dbReference>
<dbReference type="InterPro" id="IPR000595">
    <property type="entry name" value="cNMP-bd_dom"/>
</dbReference>
<gene>
    <name evidence="5" type="ORF">DQ384_08600</name>
</gene>
<dbReference type="AlphaFoldDB" id="A0A367FPS0"/>
<accession>A0A367FPS0</accession>
<dbReference type="Proteomes" id="UP000253094">
    <property type="component" value="Unassembled WGS sequence"/>
</dbReference>
<dbReference type="Pfam" id="PF07992">
    <property type="entry name" value="Pyr_redox_2"/>
    <property type="match status" value="1"/>
</dbReference>
<name>A0A367FPS0_9ACTN</name>
<dbReference type="RefSeq" id="WP_114028185.1">
    <property type="nucleotide sequence ID" value="NZ_QOIL01000004.1"/>
</dbReference>
<dbReference type="SUPFAM" id="SSF51905">
    <property type="entry name" value="FAD/NAD(P)-binding domain"/>
    <property type="match status" value="1"/>
</dbReference>
<evidence type="ECO:0000313" key="5">
    <source>
        <dbReference type="EMBL" id="RCG31615.1"/>
    </source>
</evidence>
<evidence type="ECO:0000256" key="2">
    <source>
        <dbReference type="ARBA" id="ARBA00023002"/>
    </source>
</evidence>
<comment type="catalytic activity">
    <reaction evidence="3">
        <text>[thioredoxin]-dithiol + NADP(+) = [thioredoxin]-disulfide + NADPH + H(+)</text>
        <dbReference type="Rhea" id="RHEA:20345"/>
        <dbReference type="Rhea" id="RHEA-COMP:10698"/>
        <dbReference type="Rhea" id="RHEA-COMP:10700"/>
        <dbReference type="ChEBI" id="CHEBI:15378"/>
        <dbReference type="ChEBI" id="CHEBI:29950"/>
        <dbReference type="ChEBI" id="CHEBI:50058"/>
        <dbReference type="ChEBI" id="CHEBI:57783"/>
        <dbReference type="ChEBI" id="CHEBI:58349"/>
        <dbReference type="EC" id="1.8.1.9"/>
    </reaction>
</comment>
<proteinExistence type="predicted"/>
<evidence type="ECO:0000256" key="1">
    <source>
        <dbReference type="ARBA" id="ARBA00022630"/>
    </source>
</evidence>
<dbReference type="EMBL" id="QOIL01000004">
    <property type="protein sequence ID" value="RCG31615.1"/>
    <property type="molecule type" value="Genomic_DNA"/>
</dbReference>
<dbReference type="InterPro" id="IPR036188">
    <property type="entry name" value="FAD/NAD-bd_sf"/>
</dbReference>
<dbReference type="OrthoDB" id="109585at2"/>
<dbReference type="Gene3D" id="2.60.120.10">
    <property type="entry name" value="Jelly Rolls"/>
    <property type="match status" value="1"/>
</dbReference>
<dbReference type="PRINTS" id="PR00469">
    <property type="entry name" value="PNDRDTASEII"/>
</dbReference>
<dbReference type="PANTHER" id="PTHR48105">
    <property type="entry name" value="THIOREDOXIN REDUCTASE 1-RELATED-RELATED"/>
    <property type="match status" value="1"/>
</dbReference>
<feature type="domain" description="Cyclic nucleotide-binding" evidence="4">
    <location>
        <begin position="38"/>
        <end position="133"/>
    </location>
</feature>
<dbReference type="SMART" id="SM00100">
    <property type="entry name" value="cNMP"/>
    <property type="match status" value="1"/>
</dbReference>
<dbReference type="GO" id="GO:0004791">
    <property type="term" value="F:thioredoxin-disulfide reductase (NADPH) activity"/>
    <property type="evidence" value="ECO:0007669"/>
    <property type="project" value="UniProtKB-EC"/>
</dbReference>
<protein>
    <submittedName>
        <fullName evidence="5">FAD-binding protein</fullName>
    </submittedName>
</protein>
<evidence type="ECO:0000313" key="6">
    <source>
        <dbReference type="Proteomes" id="UP000253094"/>
    </source>
</evidence>
<organism evidence="5 6">
    <name type="scientific">Sphaerisporangium album</name>
    <dbReference type="NCBI Taxonomy" id="509200"/>
    <lineage>
        <taxon>Bacteria</taxon>
        <taxon>Bacillati</taxon>
        <taxon>Actinomycetota</taxon>
        <taxon>Actinomycetes</taxon>
        <taxon>Streptosporangiales</taxon>
        <taxon>Streptosporangiaceae</taxon>
        <taxon>Sphaerisporangium</taxon>
    </lineage>
</organism>
<keyword evidence="6" id="KW-1185">Reference proteome</keyword>
<dbReference type="PROSITE" id="PS50042">
    <property type="entry name" value="CNMP_BINDING_3"/>
    <property type="match status" value="1"/>
</dbReference>
<dbReference type="InterPro" id="IPR014710">
    <property type="entry name" value="RmlC-like_jellyroll"/>
</dbReference>
<dbReference type="PRINTS" id="PR00368">
    <property type="entry name" value="FADPNR"/>
</dbReference>
<evidence type="ECO:0000259" key="4">
    <source>
        <dbReference type="PROSITE" id="PS50042"/>
    </source>
</evidence>
<evidence type="ECO:0000256" key="3">
    <source>
        <dbReference type="ARBA" id="ARBA00048132"/>
    </source>
</evidence>
<dbReference type="Pfam" id="PF00027">
    <property type="entry name" value="cNMP_binding"/>
    <property type="match status" value="1"/>
</dbReference>
<dbReference type="InterPro" id="IPR023753">
    <property type="entry name" value="FAD/NAD-binding_dom"/>
</dbReference>
<sequence>MSEPVQETPDLYGAYPRLGDWAISLLSGHGVRRPTEVGEVLYQEGEPCPAFYVILAGKVAVVERYDDEENLRGIHGPGRFLGELGLLTGQAGFLRGVVREAGEVLVVPVEELRALVADNPSLGDVILRAFLIRRTILIELGAGFRIIGSRHSADSRRLREFAARNRLPHKWIELEEDKEAEQLLDHLGFTPKDIPVAILRGERVLRNPSNAELARAIGLPVPLAREIVGDLVIVGAGPAGLAAAVYGASEGLSTVVLDSVATGGQAATSSRIENYLGFPSGISGGELAERAVIQAEKFGAHFSVPAEAVSLSRHDRYYVVGLDEGRVVNAHAVVIATGARYRKLDVPHLEEFEGEGVYYAATLFEAQLCLRAPVVVVGGGNSAGQASIFLARHAGRVRLLVRSGDLAKDMSRYLIDEIQRNPGIQVLLNTEIEELVGDRELRGVITRNNRTGERREIEAMAIFVFIGAEPHTRWLRGEIALDDKGFVLTGPDALKAAGEKEPWHETGRPYPLETNLMGVFAVGDVRGGSIKRVASAVGEGSMAIRLIHEHLQTAGQPPT</sequence>
<dbReference type="CDD" id="cd00038">
    <property type="entry name" value="CAP_ED"/>
    <property type="match status" value="1"/>
</dbReference>
<comment type="caution">
    <text evidence="5">The sequence shown here is derived from an EMBL/GenBank/DDBJ whole genome shotgun (WGS) entry which is preliminary data.</text>
</comment>